<keyword evidence="2" id="KW-1185">Reference proteome</keyword>
<protein>
    <submittedName>
        <fullName evidence="1">Uncharacterized protein</fullName>
    </submittedName>
</protein>
<dbReference type="GeneID" id="64692355"/>
<reference evidence="1" key="1">
    <citation type="journal article" date="2020" name="New Phytol.">
        <title>Comparative genomics reveals dynamic genome evolution in host specialist ectomycorrhizal fungi.</title>
        <authorList>
            <person name="Lofgren L.A."/>
            <person name="Nguyen N.H."/>
            <person name="Vilgalys R."/>
            <person name="Ruytinx J."/>
            <person name="Liao H.L."/>
            <person name="Branco S."/>
            <person name="Kuo A."/>
            <person name="LaButti K."/>
            <person name="Lipzen A."/>
            <person name="Andreopoulos W."/>
            <person name="Pangilinan J."/>
            <person name="Riley R."/>
            <person name="Hundley H."/>
            <person name="Na H."/>
            <person name="Barry K."/>
            <person name="Grigoriev I.V."/>
            <person name="Stajich J.E."/>
            <person name="Kennedy P.G."/>
        </authorList>
    </citation>
    <scope>NUCLEOTIDE SEQUENCE</scope>
    <source>
        <strain evidence="1">FC423</strain>
    </source>
</reference>
<accession>A0A9P7ETR9</accession>
<feature type="non-terminal residue" evidence="1">
    <location>
        <position position="1"/>
    </location>
</feature>
<evidence type="ECO:0000313" key="2">
    <source>
        <dbReference type="Proteomes" id="UP000823399"/>
    </source>
</evidence>
<organism evidence="1 2">
    <name type="scientific">Suillus discolor</name>
    <dbReference type="NCBI Taxonomy" id="1912936"/>
    <lineage>
        <taxon>Eukaryota</taxon>
        <taxon>Fungi</taxon>
        <taxon>Dikarya</taxon>
        <taxon>Basidiomycota</taxon>
        <taxon>Agaricomycotina</taxon>
        <taxon>Agaricomycetes</taxon>
        <taxon>Agaricomycetidae</taxon>
        <taxon>Boletales</taxon>
        <taxon>Suillineae</taxon>
        <taxon>Suillaceae</taxon>
        <taxon>Suillus</taxon>
    </lineage>
</organism>
<sequence>QILSVTCDNTLNNNIMVGGLEDLLPGFGGAASHTWCFLHTVNLIAKSLLCEFD</sequence>
<dbReference type="Proteomes" id="UP000823399">
    <property type="component" value="Unassembled WGS sequence"/>
</dbReference>
<feature type="non-terminal residue" evidence="1">
    <location>
        <position position="53"/>
    </location>
</feature>
<dbReference type="EMBL" id="JABBWM010000118">
    <property type="protein sequence ID" value="KAG2088738.1"/>
    <property type="molecule type" value="Genomic_DNA"/>
</dbReference>
<comment type="caution">
    <text evidence="1">The sequence shown here is derived from an EMBL/GenBank/DDBJ whole genome shotgun (WGS) entry which is preliminary data.</text>
</comment>
<gene>
    <name evidence="1" type="ORF">F5147DRAFT_531761</name>
</gene>
<dbReference type="RefSeq" id="XP_041285648.1">
    <property type="nucleotide sequence ID" value="XM_041430096.1"/>
</dbReference>
<name>A0A9P7ETR9_9AGAM</name>
<dbReference type="OrthoDB" id="2748837at2759"/>
<evidence type="ECO:0000313" key="1">
    <source>
        <dbReference type="EMBL" id="KAG2088738.1"/>
    </source>
</evidence>
<dbReference type="AlphaFoldDB" id="A0A9P7ETR9"/>
<proteinExistence type="predicted"/>